<dbReference type="GO" id="GO:0006006">
    <property type="term" value="P:glucose metabolic process"/>
    <property type="evidence" value="ECO:0007669"/>
    <property type="project" value="UniProtKB-KW"/>
</dbReference>
<dbReference type="PANTHER" id="PTHR23429:SF0">
    <property type="entry name" value="GLUCOSE-6-PHOSPHATE 1-DEHYDROGENASE"/>
    <property type="match status" value="1"/>
</dbReference>
<evidence type="ECO:0000259" key="8">
    <source>
        <dbReference type="Pfam" id="PF00479"/>
    </source>
</evidence>
<evidence type="ECO:0000256" key="7">
    <source>
        <dbReference type="HAMAP-Rule" id="MF_00966"/>
    </source>
</evidence>
<dbReference type="EC" id="1.1.1.49" evidence="7"/>
<keyword evidence="6 7" id="KW-0119">Carbohydrate metabolism</keyword>
<comment type="catalytic activity">
    <reaction evidence="7">
        <text>D-glucose 6-phosphate + NADP(+) = 6-phospho-D-glucono-1,5-lactone + NADPH + H(+)</text>
        <dbReference type="Rhea" id="RHEA:15841"/>
        <dbReference type="ChEBI" id="CHEBI:15378"/>
        <dbReference type="ChEBI" id="CHEBI:57783"/>
        <dbReference type="ChEBI" id="CHEBI:57955"/>
        <dbReference type="ChEBI" id="CHEBI:58349"/>
        <dbReference type="ChEBI" id="CHEBI:61548"/>
        <dbReference type="EC" id="1.1.1.49"/>
    </reaction>
</comment>
<keyword evidence="5 7" id="KW-0560">Oxidoreductase</keyword>
<evidence type="ECO:0000256" key="4">
    <source>
        <dbReference type="ARBA" id="ARBA00022857"/>
    </source>
</evidence>
<dbReference type="GO" id="GO:0009051">
    <property type="term" value="P:pentose-phosphate shunt, oxidative branch"/>
    <property type="evidence" value="ECO:0007669"/>
    <property type="project" value="TreeGrafter"/>
</dbReference>
<dbReference type="EMBL" id="JAEKNR010000145">
    <property type="protein sequence ID" value="MBJ7599262.1"/>
    <property type="molecule type" value="Genomic_DNA"/>
</dbReference>
<evidence type="ECO:0000313" key="10">
    <source>
        <dbReference type="EMBL" id="MBJ7599262.1"/>
    </source>
</evidence>
<feature type="binding site" evidence="7">
    <location>
        <position position="195"/>
    </location>
    <ligand>
        <name>substrate</name>
    </ligand>
</feature>
<dbReference type="Pfam" id="PF00479">
    <property type="entry name" value="G6PD_N"/>
    <property type="match status" value="1"/>
</dbReference>
<organism evidence="10 11">
    <name type="scientific">Candidatus Nephthysia bennettiae</name>
    <dbReference type="NCBI Taxonomy" id="3127016"/>
    <lineage>
        <taxon>Bacteria</taxon>
        <taxon>Bacillati</taxon>
        <taxon>Candidatus Dormiibacterota</taxon>
        <taxon>Candidatus Dormibacteria</taxon>
        <taxon>Candidatus Dormibacterales</taxon>
        <taxon>Candidatus Dormibacteraceae</taxon>
        <taxon>Candidatus Nephthysia</taxon>
    </lineage>
</organism>
<dbReference type="InterPro" id="IPR001282">
    <property type="entry name" value="G6P_DH"/>
</dbReference>
<dbReference type="SUPFAM" id="SSF55347">
    <property type="entry name" value="Glyceraldehyde-3-phosphate dehydrogenase-like, C-terminal domain"/>
    <property type="match status" value="1"/>
</dbReference>
<name>A0A934K2E7_9BACT</name>
<dbReference type="PRINTS" id="PR00079">
    <property type="entry name" value="G6PDHDRGNASE"/>
</dbReference>
<evidence type="ECO:0000256" key="1">
    <source>
        <dbReference type="ARBA" id="ARBA00004937"/>
    </source>
</evidence>
<dbReference type="PIRSF" id="PIRSF000110">
    <property type="entry name" value="G6PD"/>
    <property type="match status" value="1"/>
</dbReference>
<dbReference type="InterPro" id="IPR019796">
    <property type="entry name" value="G6P_DH_AS"/>
</dbReference>
<dbReference type="HAMAP" id="MF_00966">
    <property type="entry name" value="G6PD"/>
    <property type="match status" value="1"/>
</dbReference>
<comment type="caution">
    <text evidence="10">The sequence shown here is derived from an EMBL/GenBank/DDBJ whole genome shotgun (WGS) entry which is preliminary data.</text>
</comment>
<gene>
    <name evidence="7 10" type="primary">zwf</name>
    <name evidence="10" type="ORF">JF922_14455</name>
</gene>
<comment type="function">
    <text evidence="7">Catalyzes the oxidation of glucose 6-phosphate to 6-phosphogluconolactone.</text>
</comment>
<dbReference type="Gene3D" id="3.40.50.720">
    <property type="entry name" value="NAD(P)-binding Rossmann-like Domain"/>
    <property type="match status" value="1"/>
</dbReference>
<keyword evidence="3 7" id="KW-0313">Glucose metabolism</keyword>
<evidence type="ECO:0000313" key="11">
    <source>
        <dbReference type="Proteomes" id="UP000612893"/>
    </source>
</evidence>
<dbReference type="Pfam" id="PF02781">
    <property type="entry name" value="G6PD_C"/>
    <property type="match status" value="1"/>
</dbReference>
<dbReference type="InterPro" id="IPR036291">
    <property type="entry name" value="NAD(P)-bd_dom_sf"/>
</dbReference>
<comment type="caution">
    <text evidence="7">Lacks conserved residue(s) required for the propagation of feature annotation.</text>
</comment>
<feature type="domain" description="Glucose-6-phosphate dehydrogenase C-terminal" evidence="9">
    <location>
        <begin position="206"/>
        <end position="479"/>
    </location>
</feature>
<feature type="binding site" evidence="7">
    <location>
        <position position="199"/>
    </location>
    <ligand>
        <name>substrate</name>
    </ligand>
</feature>
<feature type="binding site" evidence="7">
    <location>
        <position position="165"/>
    </location>
    <ligand>
        <name>NADP(+)</name>
        <dbReference type="ChEBI" id="CHEBI:58349"/>
    </ligand>
</feature>
<dbReference type="PROSITE" id="PS00069">
    <property type="entry name" value="G6P_DEHYDROGENASE"/>
    <property type="match status" value="1"/>
</dbReference>
<dbReference type="Proteomes" id="UP000612893">
    <property type="component" value="Unassembled WGS sequence"/>
</dbReference>
<dbReference type="NCBIfam" id="TIGR00871">
    <property type="entry name" value="zwf"/>
    <property type="match status" value="1"/>
</dbReference>
<evidence type="ECO:0000259" key="9">
    <source>
        <dbReference type="Pfam" id="PF02781"/>
    </source>
</evidence>
<evidence type="ECO:0000256" key="5">
    <source>
        <dbReference type="ARBA" id="ARBA00023002"/>
    </source>
</evidence>
<protein>
    <recommendedName>
        <fullName evidence="7">Glucose-6-phosphate 1-dehydrogenase</fullName>
        <shortName evidence="7">G6PD</shortName>
        <ecNumber evidence="7">1.1.1.49</ecNumber>
    </recommendedName>
</protein>
<evidence type="ECO:0000256" key="2">
    <source>
        <dbReference type="ARBA" id="ARBA00009975"/>
    </source>
</evidence>
<reference evidence="10" key="1">
    <citation type="submission" date="2020-10" db="EMBL/GenBank/DDBJ databases">
        <title>Ca. Dormibacterota MAGs.</title>
        <authorList>
            <person name="Montgomery K."/>
        </authorList>
    </citation>
    <scope>NUCLEOTIDE SEQUENCE [LARGE SCALE GENOMIC DNA]</scope>
    <source>
        <strain evidence="10">SC8812_S17_10</strain>
    </source>
</reference>
<comment type="pathway">
    <text evidence="1 7">Carbohydrate degradation; pentose phosphate pathway; D-ribulose 5-phosphate from D-glucose 6-phosphate (oxidative stage): step 1/3.</text>
</comment>
<dbReference type="Gene3D" id="3.30.360.10">
    <property type="entry name" value="Dihydrodipicolinate Reductase, domain 2"/>
    <property type="match status" value="1"/>
</dbReference>
<sequence>MRTVVTGPKLGAAPTTEIPVPPDHVIVLFGATGDLARRKLLPGLYKLSQVGLLPRGYRVIGTAPPEYAISDDQFRELARKASEEFGGAPLEEAEWREFAGRLSFAPADNKRPQPLVDAVQRAEAEIGGEVQRIYHLAIPPSAFTEVVGMLGATGLSERAKVIVEKPFGHDLASARALNAAVHKVFPESRVFRIDHFLGKESVENILALRFANGMFEPVWNRSHIDHVQIDVPETLAVGSRGAFYEQTGAFRDMVVTHLFQVLGFIAMEPPTSLKAKPLITEKIKVFEAMRPVDPSRVVRGQYDGYRSEPGVAPDSQVETFVALEVQVDSWRWSGVPFYLRTGKRLAESRQVITVAFKEPPRSMFDGDEELDRNELIIDFADPGSITAHFLAKVPGPTMRLGHAHLTFRYGESFNSAMGLEAYQRLIYDAMIGDHTLFTTSDGIERLWELSTPLLENPPPVQTYAPGSWGPPAVDELIAPRRWYLPEPQENHAAGPSP</sequence>
<evidence type="ECO:0000256" key="6">
    <source>
        <dbReference type="ARBA" id="ARBA00023277"/>
    </source>
</evidence>
<dbReference type="AlphaFoldDB" id="A0A934K2E7"/>
<dbReference type="SUPFAM" id="SSF51735">
    <property type="entry name" value="NAD(P)-binding Rossmann-fold domains"/>
    <property type="match status" value="1"/>
</dbReference>
<dbReference type="GO" id="GO:0005829">
    <property type="term" value="C:cytosol"/>
    <property type="evidence" value="ECO:0007669"/>
    <property type="project" value="TreeGrafter"/>
</dbReference>
<dbReference type="RefSeq" id="WP_338202756.1">
    <property type="nucleotide sequence ID" value="NZ_JAEKNR010000145.1"/>
</dbReference>
<evidence type="ECO:0000256" key="3">
    <source>
        <dbReference type="ARBA" id="ARBA00022526"/>
    </source>
</evidence>
<dbReference type="InterPro" id="IPR022675">
    <property type="entry name" value="G6P_DH_C"/>
</dbReference>
<dbReference type="InterPro" id="IPR022674">
    <property type="entry name" value="G6P_DH_NAD-bd"/>
</dbReference>
<feature type="domain" description="Glucose-6-phosphate dehydrogenase NAD-binding" evidence="8">
    <location>
        <begin position="27"/>
        <end position="204"/>
    </location>
</feature>
<dbReference type="GO" id="GO:0050661">
    <property type="term" value="F:NADP binding"/>
    <property type="evidence" value="ECO:0007669"/>
    <property type="project" value="UniProtKB-UniRule"/>
</dbReference>
<keyword evidence="11" id="KW-1185">Reference proteome</keyword>
<accession>A0A934K2E7</accession>
<keyword evidence="4 7" id="KW-0521">NADP</keyword>
<comment type="similarity">
    <text evidence="2 7">Belongs to the glucose-6-phosphate dehydrogenase family.</text>
</comment>
<feature type="binding site" evidence="7">
    <location>
        <position position="343"/>
    </location>
    <ligand>
        <name>substrate</name>
    </ligand>
</feature>
<feature type="active site" description="Proton acceptor" evidence="7">
    <location>
        <position position="257"/>
    </location>
</feature>
<dbReference type="PANTHER" id="PTHR23429">
    <property type="entry name" value="GLUCOSE-6-PHOSPHATE 1-DEHYDROGENASE G6PD"/>
    <property type="match status" value="1"/>
</dbReference>
<proteinExistence type="inferred from homology"/>
<feature type="binding site" evidence="7">
    <location>
        <position position="252"/>
    </location>
    <ligand>
        <name>substrate</name>
    </ligand>
</feature>
<feature type="binding site" evidence="7">
    <location>
        <position position="233"/>
    </location>
    <ligand>
        <name>substrate</name>
    </ligand>
</feature>
<dbReference type="GO" id="GO:0004345">
    <property type="term" value="F:glucose-6-phosphate dehydrogenase activity"/>
    <property type="evidence" value="ECO:0007669"/>
    <property type="project" value="UniProtKB-UniRule"/>
</dbReference>
<feature type="binding site" evidence="7">
    <location>
        <begin position="30"/>
        <end position="37"/>
    </location>
    <ligand>
        <name>NADP(+)</name>
        <dbReference type="ChEBI" id="CHEBI:58349"/>
    </ligand>
</feature>